<proteinExistence type="predicted"/>
<dbReference type="Proteomes" id="UP000335636">
    <property type="component" value="Unassembled WGS sequence"/>
</dbReference>
<dbReference type="AlphaFoldDB" id="A0A5E4CFJ4"/>
<name>A0A5E4CFJ4_MARMO</name>
<evidence type="ECO:0000313" key="1">
    <source>
        <dbReference type="EMBL" id="VTJ80516.1"/>
    </source>
</evidence>
<accession>A0A5E4CFJ4</accession>
<reference evidence="1" key="1">
    <citation type="submission" date="2019-04" db="EMBL/GenBank/DDBJ databases">
        <authorList>
            <person name="Alioto T."/>
            <person name="Alioto T."/>
        </authorList>
    </citation>
    <scope>NUCLEOTIDE SEQUENCE [LARGE SCALE GENOMIC DNA]</scope>
</reference>
<dbReference type="EMBL" id="CABDUW010001307">
    <property type="protein sequence ID" value="VTJ80516.1"/>
    <property type="molecule type" value="Genomic_DNA"/>
</dbReference>
<protein>
    <submittedName>
        <fullName evidence="1">Uncharacterized protein</fullName>
    </submittedName>
</protein>
<sequence length="50" mass="5661">DGVGVDEKLSLRRVAVVEDFFDIIYSMHVETGPNGEQIRKHAGQKRTYKA</sequence>
<organism evidence="1 2">
    <name type="scientific">Marmota monax</name>
    <name type="common">Woodchuck</name>
    <dbReference type="NCBI Taxonomy" id="9995"/>
    <lineage>
        <taxon>Eukaryota</taxon>
        <taxon>Metazoa</taxon>
        <taxon>Chordata</taxon>
        <taxon>Craniata</taxon>
        <taxon>Vertebrata</taxon>
        <taxon>Euteleostomi</taxon>
        <taxon>Mammalia</taxon>
        <taxon>Eutheria</taxon>
        <taxon>Euarchontoglires</taxon>
        <taxon>Glires</taxon>
        <taxon>Rodentia</taxon>
        <taxon>Sciuromorpha</taxon>
        <taxon>Sciuridae</taxon>
        <taxon>Xerinae</taxon>
        <taxon>Marmotini</taxon>
        <taxon>Marmota</taxon>
    </lineage>
</organism>
<comment type="caution">
    <text evidence="1">The sequence shown here is derived from an EMBL/GenBank/DDBJ whole genome shotgun (WGS) entry which is preliminary data.</text>
</comment>
<keyword evidence="2" id="KW-1185">Reference proteome</keyword>
<evidence type="ECO:0000313" key="2">
    <source>
        <dbReference type="Proteomes" id="UP000335636"/>
    </source>
</evidence>
<gene>
    <name evidence="1" type="ORF">MONAX_5E041007</name>
</gene>
<feature type="non-terminal residue" evidence="1">
    <location>
        <position position="1"/>
    </location>
</feature>
<feature type="non-terminal residue" evidence="1">
    <location>
        <position position="50"/>
    </location>
</feature>